<organism evidence="2 3">
    <name type="scientific">Xyrichtys novacula</name>
    <name type="common">Pearly razorfish</name>
    <name type="synonym">Hemipteronotus novacula</name>
    <dbReference type="NCBI Taxonomy" id="13765"/>
    <lineage>
        <taxon>Eukaryota</taxon>
        <taxon>Metazoa</taxon>
        <taxon>Chordata</taxon>
        <taxon>Craniata</taxon>
        <taxon>Vertebrata</taxon>
        <taxon>Euteleostomi</taxon>
        <taxon>Actinopterygii</taxon>
        <taxon>Neopterygii</taxon>
        <taxon>Teleostei</taxon>
        <taxon>Neoteleostei</taxon>
        <taxon>Acanthomorphata</taxon>
        <taxon>Eupercaria</taxon>
        <taxon>Labriformes</taxon>
        <taxon>Labridae</taxon>
        <taxon>Xyrichtys</taxon>
    </lineage>
</organism>
<gene>
    <name evidence="2" type="ORF">XNOV1_A014533</name>
</gene>
<proteinExistence type="predicted"/>
<sequence>MSSGLTLTASLRVPHGPGPTRIALSRAGKQRLTEDQGGGDGVRAEKVSRERRFTLRRDMRYLFTPLRLSTRPESNRQSVRALFKPGLSNVRTSVHMETNANDSEKQAEKFEPRCSNPEQTTGSQQIHQSGLSAGGRSEEGGSETRVHPADRFQGNAHLPVQVTPTYLSCLSDMLELLAVSQLFPSS</sequence>
<feature type="compositionally biased region" description="Basic and acidic residues" evidence="1">
    <location>
        <begin position="136"/>
        <end position="150"/>
    </location>
</feature>
<name>A0AAV1F4C7_XYRNO</name>
<reference evidence="2" key="1">
    <citation type="submission" date="2023-08" db="EMBL/GenBank/DDBJ databases">
        <authorList>
            <person name="Alioto T."/>
            <person name="Alioto T."/>
            <person name="Gomez Garrido J."/>
        </authorList>
    </citation>
    <scope>NUCLEOTIDE SEQUENCE</scope>
</reference>
<accession>A0AAV1F4C7</accession>
<evidence type="ECO:0000256" key="1">
    <source>
        <dbReference type="SAM" id="MobiDB-lite"/>
    </source>
</evidence>
<feature type="region of interest" description="Disordered" evidence="1">
    <location>
        <begin position="1"/>
        <end position="46"/>
    </location>
</feature>
<keyword evidence="3" id="KW-1185">Reference proteome</keyword>
<protein>
    <submittedName>
        <fullName evidence="2">Uncharacterized protein</fullName>
    </submittedName>
</protein>
<dbReference type="AlphaFoldDB" id="A0AAV1F4C7"/>
<feature type="compositionally biased region" description="Polar residues" evidence="1">
    <location>
        <begin position="116"/>
        <end position="128"/>
    </location>
</feature>
<dbReference type="EMBL" id="OY660868">
    <property type="protein sequence ID" value="CAJ1055800.1"/>
    <property type="molecule type" value="Genomic_DNA"/>
</dbReference>
<evidence type="ECO:0000313" key="3">
    <source>
        <dbReference type="Proteomes" id="UP001178508"/>
    </source>
</evidence>
<evidence type="ECO:0000313" key="2">
    <source>
        <dbReference type="EMBL" id="CAJ1055800.1"/>
    </source>
</evidence>
<feature type="compositionally biased region" description="Basic and acidic residues" evidence="1">
    <location>
        <begin position="102"/>
        <end position="112"/>
    </location>
</feature>
<dbReference type="Proteomes" id="UP001178508">
    <property type="component" value="Chromosome 5"/>
</dbReference>
<feature type="region of interest" description="Disordered" evidence="1">
    <location>
        <begin position="98"/>
        <end position="152"/>
    </location>
</feature>